<feature type="domain" description="G-protein coupled receptors family 1 profile" evidence="10">
    <location>
        <begin position="66"/>
        <end position="241"/>
    </location>
</feature>
<keyword evidence="6 8" id="KW-0675">Receptor</keyword>
<dbReference type="PANTHER" id="PTHR45695:SF15">
    <property type="entry name" value="OPSIN RH2"/>
    <property type="match status" value="1"/>
</dbReference>
<protein>
    <submittedName>
        <fullName evidence="12">Orexin receptor type 2-like</fullName>
    </submittedName>
</protein>
<proteinExistence type="inferred from homology"/>
<evidence type="ECO:0000313" key="12">
    <source>
        <dbReference type="RefSeq" id="XP_014666142.1"/>
    </source>
</evidence>
<dbReference type="GeneID" id="106808091"/>
<dbReference type="Gene3D" id="1.20.1070.10">
    <property type="entry name" value="Rhodopsin 7-helix transmembrane proteins"/>
    <property type="match status" value="1"/>
</dbReference>
<keyword evidence="2 8" id="KW-0812">Transmembrane</keyword>
<dbReference type="PROSITE" id="PS50262">
    <property type="entry name" value="G_PROTEIN_RECEP_F1_2"/>
    <property type="match status" value="1"/>
</dbReference>
<reference evidence="12" key="1">
    <citation type="submission" date="2025-08" db="UniProtKB">
        <authorList>
            <consortium name="RefSeq"/>
        </authorList>
    </citation>
    <scope>IDENTIFICATION</scope>
</reference>
<evidence type="ECO:0000256" key="4">
    <source>
        <dbReference type="ARBA" id="ARBA00023040"/>
    </source>
</evidence>
<keyword evidence="7 8" id="KW-0807">Transducer</keyword>
<dbReference type="PROSITE" id="PS00237">
    <property type="entry name" value="G_PROTEIN_RECEP_F1_1"/>
    <property type="match status" value="1"/>
</dbReference>
<evidence type="ECO:0000256" key="1">
    <source>
        <dbReference type="ARBA" id="ARBA00004141"/>
    </source>
</evidence>
<feature type="transmembrane region" description="Helical" evidence="9">
    <location>
        <begin position="248"/>
        <end position="265"/>
    </location>
</feature>
<keyword evidence="11" id="KW-1185">Reference proteome</keyword>
<keyword evidence="4 8" id="KW-0297">G-protein coupled receptor</keyword>
<dbReference type="PANTHER" id="PTHR45695">
    <property type="entry name" value="LEUCOKININ RECEPTOR-RELATED"/>
    <property type="match status" value="1"/>
</dbReference>
<evidence type="ECO:0000256" key="3">
    <source>
        <dbReference type="ARBA" id="ARBA00022989"/>
    </source>
</evidence>
<evidence type="ECO:0000256" key="2">
    <source>
        <dbReference type="ARBA" id="ARBA00022692"/>
    </source>
</evidence>
<dbReference type="Proteomes" id="UP000695022">
    <property type="component" value="Unplaced"/>
</dbReference>
<feature type="transmembrane region" description="Helical" evidence="9">
    <location>
        <begin position="124"/>
        <end position="145"/>
    </location>
</feature>
<dbReference type="PRINTS" id="PR01064">
    <property type="entry name" value="OREXINR"/>
</dbReference>
<name>A0ABM1E1S1_PRICU</name>
<organism evidence="11 12">
    <name type="scientific">Priapulus caudatus</name>
    <name type="common">Priapulid worm</name>
    <dbReference type="NCBI Taxonomy" id="37621"/>
    <lineage>
        <taxon>Eukaryota</taxon>
        <taxon>Metazoa</taxon>
        <taxon>Ecdysozoa</taxon>
        <taxon>Scalidophora</taxon>
        <taxon>Priapulida</taxon>
        <taxon>Priapulimorpha</taxon>
        <taxon>Priapulimorphida</taxon>
        <taxon>Priapulidae</taxon>
        <taxon>Priapulus</taxon>
    </lineage>
</organism>
<dbReference type="SMART" id="SM01381">
    <property type="entry name" value="7TM_GPCR_Srsx"/>
    <property type="match status" value="1"/>
</dbReference>
<feature type="transmembrane region" description="Helical" evidence="9">
    <location>
        <begin position="215"/>
        <end position="236"/>
    </location>
</feature>
<dbReference type="Pfam" id="PF00001">
    <property type="entry name" value="7tm_1"/>
    <property type="match status" value="1"/>
</dbReference>
<dbReference type="InterPro" id="IPR017452">
    <property type="entry name" value="GPCR_Rhodpsn_7TM"/>
</dbReference>
<keyword evidence="5 9" id="KW-0472">Membrane</keyword>
<dbReference type="InterPro" id="IPR000276">
    <property type="entry name" value="GPCR_Rhodpsn"/>
</dbReference>
<evidence type="ECO:0000259" key="10">
    <source>
        <dbReference type="PROSITE" id="PS50262"/>
    </source>
</evidence>
<comment type="similarity">
    <text evidence="8">Belongs to the G-protein coupled receptor 1 family.</text>
</comment>
<evidence type="ECO:0000256" key="5">
    <source>
        <dbReference type="ARBA" id="ARBA00023136"/>
    </source>
</evidence>
<comment type="subcellular location">
    <subcellularLocation>
        <location evidence="1">Membrane</location>
        <topology evidence="1">Multi-pass membrane protein</topology>
    </subcellularLocation>
</comment>
<evidence type="ECO:0000256" key="7">
    <source>
        <dbReference type="ARBA" id="ARBA00023224"/>
    </source>
</evidence>
<dbReference type="InterPro" id="IPR000204">
    <property type="entry name" value="Orexin_rcpt"/>
</dbReference>
<dbReference type="PRINTS" id="PR00237">
    <property type="entry name" value="GPCRRHODOPSN"/>
</dbReference>
<keyword evidence="3 9" id="KW-1133">Transmembrane helix</keyword>
<sequence length="339" mass="38660">MEASDVGNATRNDSTDVCAPGYLWWQQKCVSEEDYVTEIEDYAFPNTYEWFLYALYALVFVVGLVGNFLVCLAVFRNPHMQTVTNIFIVNLAIADFMVILICLPPTLIWDTWETWFFGYTLCKLIVYLQSVSVSVSIFTLSAISVERWYAICHPLKFKATASRARVIVICIWVASILLSVPELFVLSTQPVLDNSHLTVLLTQCSPAWDDTSENAWRIFQVLALYVCPFILMTFAYTQIARQTGVLEYLKNHPALVAFILVSHWLCYFNSSLNPLIYNFMSAKFRHEYRAAMRCCFRGSSQQAPARRKGSSLPISNYRLATTTRSRPTNATEVISLTEI</sequence>
<evidence type="ECO:0000256" key="6">
    <source>
        <dbReference type="ARBA" id="ARBA00023170"/>
    </source>
</evidence>
<feature type="transmembrane region" description="Helical" evidence="9">
    <location>
        <begin position="50"/>
        <end position="75"/>
    </location>
</feature>
<gene>
    <name evidence="12" type="primary">LOC106808091</name>
</gene>
<feature type="transmembrane region" description="Helical" evidence="9">
    <location>
        <begin position="166"/>
        <end position="186"/>
    </location>
</feature>
<evidence type="ECO:0000256" key="9">
    <source>
        <dbReference type="SAM" id="Phobius"/>
    </source>
</evidence>
<feature type="transmembrane region" description="Helical" evidence="9">
    <location>
        <begin position="87"/>
        <end position="109"/>
    </location>
</feature>
<accession>A0ABM1E1S1</accession>
<evidence type="ECO:0000313" key="11">
    <source>
        <dbReference type="Proteomes" id="UP000695022"/>
    </source>
</evidence>
<evidence type="ECO:0000256" key="8">
    <source>
        <dbReference type="RuleBase" id="RU000688"/>
    </source>
</evidence>
<dbReference type="RefSeq" id="XP_014666142.1">
    <property type="nucleotide sequence ID" value="XM_014810656.1"/>
</dbReference>
<dbReference type="SUPFAM" id="SSF81321">
    <property type="entry name" value="Family A G protein-coupled receptor-like"/>
    <property type="match status" value="1"/>
</dbReference>